<feature type="compositionally biased region" description="Acidic residues" evidence="2">
    <location>
        <begin position="40"/>
        <end position="57"/>
    </location>
</feature>
<dbReference type="InterPro" id="IPR053030">
    <property type="entry name" value="Ribosomal_biogenesis_FAF1-like"/>
</dbReference>
<feature type="compositionally biased region" description="Basic and acidic residues" evidence="2">
    <location>
        <begin position="82"/>
        <end position="93"/>
    </location>
</feature>
<evidence type="ECO:0000256" key="1">
    <source>
        <dbReference type="SAM" id="Coils"/>
    </source>
</evidence>
<keyword evidence="1" id="KW-0175">Coiled coil</keyword>
<organism evidence="3">
    <name type="scientific">Candidozyma auris</name>
    <name type="common">Yeast</name>
    <name type="synonym">Candida auris</name>
    <dbReference type="NCBI Taxonomy" id="498019"/>
    <lineage>
        <taxon>Eukaryota</taxon>
        <taxon>Fungi</taxon>
        <taxon>Dikarya</taxon>
        <taxon>Ascomycota</taxon>
        <taxon>Saccharomycotina</taxon>
        <taxon>Pichiomycetes</taxon>
        <taxon>Metschnikowiaceae</taxon>
        <taxon>Candidozyma</taxon>
    </lineage>
</organism>
<feature type="region of interest" description="Disordered" evidence="2">
    <location>
        <begin position="257"/>
        <end position="278"/>
    </location>
</feature>
<accession>A0A8F3AHJ0</accession>
<proteinExistence type="predicted"/>
<feature type="coiled-coil region" evidence="1">
    <location>
        <begin position="120"/>
        <end position="156"/>
    </location>
</feature>
<dbReference type="PANTHER" id="PTHR28096">
    <property type="entry name" value="PROTEIN FAF1"/>
    <property type="match status" value="1"/>
</dbReference>
<dbReference type="EMBL" id="CP076752">
    <property type="protein sequence ID" value="QWW24863.1"/>
    <property type="molecule type" value="Genomic_DNA"/>
</dbReference>
<dbReference type="GO" id="GO:0005730">
    <property type="term" value="C:nucleolus"/>
    <property type="evidence" value="ECO:0007669"/>
    <property type="project" value="TreeGrafter"/>
</dbReference>
<dbReference type="Proteomes" id="UP000825438">
    <property type="component" value="Chromosome IV"/>
</dbReference>
<reference evidence="3" key="1">
    <citation type="submission" date="2021-06" db="EMBL/GenBank/DDBJ databases">
        <title>Candida auris outbreak in lebanese hospital.</title>
        <authorList>
            <person name="Finianos M."/>
        </authorList>
    </citation>
    <scope>NUCLEOTIDE SEQUENCE</scope>
    <source>
        <strain evidence="3">CA7LBN</strain>
    </source>
</reference>
<feature type="region of interest" description="Disordered" evidence="2">
    <location>
        <begin position="22"/>
        <end position="109"/>
    </location>
</feature>
<protein>
    <submittedName>
        <fullName evidence="3">Uncharacterized protein</fullName>
    </submittedName>
</protein>
<dbReference type="GO" id="GO:0000462">
    <property type="term" value="P:maturation of SSU-rRNA from tricistronic rRNA transcript (SSU-rRNA, 5.8S rRNA, LSU-rRNA)"/>
    <property type="evidence" value="ECO:0007669"/>
    <property type="project" value="TreeGrafter"/>
</dbReference>
<name>A0A8F3AHJ0_CANAR</name>
<dbReference type="PANTHER" id="PTHR28096:SF1">
    <property type="entry name" value="PROTEIN FAF1"/>
    <property type="match status" value="1"/>
</dbReference>
<feature type="compositionally biased region" description="Acidic residues" evidence="2">
    <location>
        <begin position="65"/>
        <end position="81"/>
    </location>
</feature>
<dbReference type="AlphaFoldDB" id="A0A8F3AHJ0"/>
<evidence type="ECO:0000256" key="2">
    <source>
        <dbReference type="SAM" id="MobiDB-lite"/>
    </source>
</evidence>
<sequence length="421" mass="47425">MGDDDDYLKALEIQRKNFEKQFGNLEDMGFVDKSKVQESESSEESDSASESDGDSDVEDQRSEDESSNEDESESEIESLSEEEVKPKVVRLEGDSPAPAIASKEERKLLRKGRAPTIAELERLRLEKEKITKKQQAQAAKEDSENLENDLKLQRLLSESHILAHNMEHSGAELTLQTIDYEDPVGNARRRILDQRIRAAAATNSRTGGLPAKLEKMPMKLRKGIISARERRVLEHEREAREAGIVLSKVKKGQLRDLESGKGATASSDRLGVGKKQKNRVRDRGLKIHSVGKSTRNGLRLSADEINRINNGRLLHGKTNGRPYVRRDLLLSPYVKASIPPGGLLARVRDVGYVVPANEVAEFWEKSYYYDEIMYSASYIDGDDKDESGRGIHLREDIVHNHIVDEVSEEDEVVRKLEEIAE</sequence>
<gene>
    <name evidence="3" type="ORF">CA7LBN_003720</name>
</gene>
<evidence type="ECO:0000313" key="3">
    <source>
        <dbReference type="EMBL" id="QWW24863.1"/>
    </source>
</evidence>